<comment type="similarity">
    <text evidence="4">Belongs to the PriB family.</text>
</comment>
<dbReference type="InterPro" id="IPR012340">
    <property type="entry name" value="NA-bd_OB-fold"/>
</dbReference>
<dbReference type="RefSeq" id="WP_285982342.1">
    <property type="nucleotide sequence ID" value="NZ_JASVDS010000002.1"/>
</dbReference>
<evidence type="ECO:0000313" key="5">
    <source>
        <dbReference type="EMBL" id="MDL5032256.1"/>
    </source>
</evidence>
<comment type="caution">
    <text evidence="5">The sequence shown here is derived from an EMBL/GenBank/DDBJ whole genome shotgun (WGS) entry which is preliminary data.</text>
</comment>
<keyword evidence="6" id="KW-1185">Reference proteome</keyword>
<evidence type="ECO:0000256" key="1">
    <source>
        <dbReference type="ARBA" id="ARBA00022515"/>
    </source>
</evidence>
<dbReference type="Gene3D" id="2.40.50.140">
    <property type="entry name" value="Nucleic acid-binding proteins"/>
    <property type="match status" value="1"/>
</dbReference>
<evidence type="ECO:0000256" key="2">
    <source>
        <dbReference type="ARBA" id="ARBA00022705"/>
    </source>
</evidence>
<dbReference type="PROSITE" id="PS50935">
    <property type="entry name" value="SSB"/>
    <property type="match status" value="1"/>
</dbReference>
<dbReference type="Proteomes" id="UP001238603">
    <property type="component" value="Unassembled WGS sequence"/>
</dbReference>
<organism evidence="5 6">
    <name type="scientific">Roseateles subflavus</name>
    <dbReference type="NCBI Taxonomy" id="3053353"/>
    <lineage>
        <taxon>Bacteria</taxon>
        <taxon>Pseudomonadati</taxon>
        <taxon>Pseudomonadota</taxon>
        <taxon>Betaproteobacteria</taxon>
        <taxon>Burkholderiales</taxon>
        <taxon>Sphaerotilaceae</taxon>
        <taxon>Roseateles</taxon>
    </lineage>
</organism>
<comment type="function">
    <text evidence="4">Involved in the restart of stalled replication forks, which reloads the replicative helicase on sites other than the origin of replication; the PriA-PriB pathway is the major replication restart pathway. During primosome assembly it facilitates complex formation between PriA and DnaT on DNA; stabilizes PriA on DNA. Stimulates the DNA unwinding activity of PriA helicase.</text>
</comment>
<name>A0ABT7LHB8_9BURK</name>
<evidence type="ECO:0000256" key="3">
    <source>
        <dbReference type="ARBA" id="ARBA00023125"/>
    </source>
</evidence>
<dbReference type="InterPro" id="IPR000424">
    <property type="entry name" value="Primosome_PriB/ssb"/>
</dbReference>
<sequence>MNQLVLTAQVQEVGLIRYTPAGMPALDFSLKAESEVQEAGRPRKVSLEIRAVVIGEIVKRIQTLGIGGQARFSGFLSAQRNGRGTMFHVTALDQLAAPDSLSGLKS</sequence>
<comment type="subunit">
    <text evidence="4">Homodimer. Interacts with PriA and DnaT. Component of the replication restart primosome. Primosome assembly occurs via a 'hand-off' mechanism. PriA binds to replication forks, subsequently PriB then DnaT bind; DnaT then displaces ssDNA to generate the helicase loading substrate.</text>
</comment>
<keyword evidence="2 4" id="KW-0235">DNA replication</keyword>
<dbReference type="InterPro" id="IPR023646">
    <property type="entry name" value="Prisomal_replication_PriB"/>
</dbReference>
<evidence type="ECO:0000313" key="6">
    <source>
        <dbReference type="Proteomes" id="UP001238603"/>
    </source>
</evidence>
<keyword evidence="3 4" id="KW-0238">DNA-binding</keyword>
<dbReference type="EMBL" id="JASVDS010000002">
    <property type="protein sequence ID" value="MDL5032256.1"/>
    <property type="molecule type" value="Genomic_DNA"/>
</dbReference>
<evidence type="ECO:0000256" key="4">
    <source>
        <dbReference type="HAMAP-Rule" id="MF_00720"/>
    </source>
</evidence>
<keyword evidence="1 4" id="KW-0639">Primosome</keyword>
<dbReference type="Pfam" id="PF22657">
    <property type="entry name" value="SSB_1"/>
    <property type="match status" value="1"/>
</dbReference>
<protein>
    <recommendedName>
        <fullName evidence="4">Replication restart protein PriB</fullName>
    </recommendedName>
</protein>
<proteinExistence type="inferred from homology"/>
<gene>
    <name evidence="4 5" type="primary">priB</name>
    <name evidence="5" type="ORF">QRD43_10100</name>
</gene>
<dbReference type="HAMAP" id="MF_00720">
    <property type="entry name" value="PriB"/>
    <property type="match status" value="1"/>
</dbReference>
<accession>A0ABT7LHB8</accession>
<reference evidence="5 6" key="1">
    <citation type="submission" date="2023-06" db="EMBL/GenBank/DDBJ databases">
        <title>Pelomonas sp. APW6 16S ribosomal RNA gene genome sequencing and assembly.</title>
        <authorList>
            <person name="Woo H."/>
        </authorList>
    </citation>
    <scope>NUCLEOTIDE SEQUENCE [LARGE SCALE GENOMIC DNA]</scope>
    <source>
        <strain evidence="5 6">APW6</strain>
    </source>
</reference>
<dbReference type="SUPFAM" id="SSF50249">
    <property type="entry name" value="Nucleic acid-binding proteins"/>
    <property type="match status" value="1"/>
</dbReference>
<dbReference type="NCBIfam" id="TIGR04418">
    <property type="entry name" value="PriB_gamma"/>
    <property type="match status" value="1"/>
</dbReference>